<dbReference type="Gene3D" id="3.40.50.300">
    <property type="entry name" value="P-loop containing nucleotide triphosphate hydrolases"/>
    <property type="match status" value="1"/>
</dbReference>
<dbReference type="InterPro" id="IPR027417">
    <property type="entry name" value="P-loop_NTPase"/>
</dbReference>
<accession>A0AAU7CMY2</accession>
<gene>
    <name evidence="3" type="primary">drmA</name>
    <name evidence="3" type="ORF">V5E97_11280</name>
</gene>
<sequence>MNSLLQSVPSPMKIREELERMVVKDLLGPVGGPEEEIDEPSVRDRYLVGMLAPKRQELSPEEFDELPQGGSGPAEDGTAESTSPANKTMFPSSFGMTFCVCLDTEALQITARWGHYHRDRSETLATPTGEKKVVWKRSQREAVSEPIPLTAGRLNWTPDAEFPQVEVQGLVRKRDHFWSVTLFLVNGQVEPKKLRDTAWLFQPELAVESPDHGPVFQSHAHKKDPGKADPVAFAEEQEMAMLYRHQVEFGVGHGVSLHADCPEGVCDKAHRLSTVVVPTHEVPRTTPPTAADWPKLAGLVVDMKELGETPTPALEAKLRPLLTAYAAWIEDRQADLKKPDMAPYQTPGQTALGRCREALKRIEAGLTLLSEDEQAAEAFRFANLAMWQQRVRTIISLRKRRDEPVDERAIDVPANRSWYPFQLAFVLINLPGITKLEHKDRSEDAEAVADLLWFPTGGGKTEAYLGLSAYTMGLRRLQGPVAGRSGEQGVAVLMRYTLRLLTIQQFQRATALICACEVIRRGDEKKWGKEPFRIGLWVGQKTTPNTTDQAAEAIQQEHGGKYKGRGSGSPAQLTNCPWCGSKINPGKDIKVEVFTKGRCRTISSCGDVLGRCPFSAKNSPLEGIPVLVVDEEIYRRLPTLLIATVDKFAQMPWNGKVQMLFGQVDGYCSRHGFRSPEVEDADSHPKKDKHPPAKTTAHPLLRPPDLIIQDELHLISGPLGTLVGLYETAVDKLCSWDVNGTTVRPKLIASTATIRKAGDQIHATFLRDVRVFPPNGLDVRDNFFALQRPPSEATPGRRYVGICAPGRRLKVALIRAYVALLSSGQFLYEKKGYGKEVDAWMTLLGYFNSMRELGGMRRLVDDDVQTRLKKMDQRGLTVRLLGSVDELTSRKDSTDIPDTLDHLEVAFDPQNEARRKEMARRGRLKDMPKRPLDVLLATNMVSVGVDVQRLGLMVVAGQPKTTAEYIQATSRVGRKFPGLVFTTYNWTRPRDLSHYERFEHYHSTFYNHVEALSVTPFASGALSRGLTALLVSCVRLQGTEFNANQKASRIDRNHPYVKEAVKTILRRAELIGSGDDQFLPNLKAELNERLDQWLAEAQKTAGGRVLGYDEKKDGITVGLLHRPGMDTWDDFTCLNSLRDVEPNVGLIFHDGGLDADPSFVTAVAEDAEGGDEEESS</sequence>
<dbReference type="CDD" id="cd18785">
    <property type="entry name" value="SF2_C"/>
    <property type="match status" value="1"/>
</dbReference>
<keyword evidence="3" id="KW-0378">Hydrolase</keyword>
<dbReference type="PROSITE" id="PS51194">
    <property type="entry name" value="HELICASE_CTER"/>
    <property type="match status" value="1"/>
</dbReference>
<dbReference type="Pfam" id="PF00271">
    <property type="entry name" value="Helicase_C"/>
    <property type="match status" value="1"/>
</dbReference>
<keyword evidence="3" id="KW-0547">Nucleotide-binding</keyword>
<evidence type="ECO:0000259" key="2">
    <source>
        <dbReference type="PROSITE" id="PS51194"/>
    </source>
</evidence>
<feature type="region of interest" description="Disordered" evidence="1">
    <location>
        <begin position="675"/>
        <end position="700"/>
    </location>
</feature>
<dbReference type="SUPFAM" id="SSF52540">
    <property type="entry name" value="P-loop containing nucleoside triphosphate hydrolases"/>
    <property type="match status" value="1"/>
</dbReference>
<reference evidence="3" key="1">
    <citation type="submission" date="2024-05" db="EMBL/GenBank/DDBJ databases">
        <title>Planctomycetes of the genus Singulisphaera possess chitinolytic capabilities.</title>
        <authorList>
            <person name="Ivanova A."/>
        </authorList>
    </citation>
    <scope>NUCLEOTIDE SEQUENCE</scope>
    <source>
        <strain evidence="3">Ch08T</strain>
    </source>
</reference>
<dbReference type="SMART" id="SM00490">
    <property type="entry name" value="HELICc"/>
    <property type="match status" value="1"/>
</dbReference>
<feature type="region of interest" description="Disordered" evidence="1">
    <location>
        <begin position="53"/>
        <end position="87"/>
    </location>
</feature>
<dbReference type="NCBIfam" id="NF038325">
    <property type="entry name" value="DISARM_DrmAS"/>
    <property type="match status" value="1"/>
</dbReference>
<keyword evidence="3" id="KW-0067">ATP-binding</keyword>
<evidence type="ECO:0000256" key="1">
    <source>
        <dbReference type="SAM" id="MobiDB-lite"/>
    </source>
</evidence>
<evidence type="ECO:0000313" key="3">
    <source>
        <dbReference type="EMBL" id="XBH06591.1"/>
    </source>
</evidence>
<dbReference type="InterPro" id="IPR001650">
    <property type="entry name" value="Helicase_C-like"/>
</dbReference>
<feature type="domain" description="Helicase C-terminal" evidence="2">
    <location>
        <begin position="870"/>
        <end position="1013"/>
    </location>
</feature>
<organism evidence="3">
    <name type="scientific">Singulisphaera sp. Ch08</name>
    <dbReference type="NCBI Taxonomy" id="3120278"/>
    <lineage>
        <taxon>Bacteria</taxon>
        <taxon>Pseudomonadati</taxon>
        <taxon>Planctomycetota</taxon>
        <taxon>Planctomycetia</taxon>
        <taxon>Isosphaerales</taxon>
        <taxon>Isosphaeraceae</taxon>
        <taxon>Singulisphaera</taxon>
    </lineage>
</organism>
<name>A0AAU7CMY2_9BACT</name>
<protein>
    <submittedName>
        <fullName evidence="3">DISARM system helicase DrmA</fullName>
    </submittedName>
</protein>
<dbReference type="RefSeq" id="WP_406699442.1">
    <property type="nucleotide sequence ID" value="NZ_CP155447.1"/>
</dbReference>
<dbReference type="AlphaFoldDB" id="A0AAU7CMY2"/>
<keyword evidence="3" id="KW-0347">Helicase</keyword>
<dbReference type="EMBL" id="CP155447">
    <property type="protein sequence ID" value="XBH06591.1"/>
    <property type="molecule type" value="Genomic_DNA"/>
</dbReference>
<dbReference type="GO" id="GO:0004386">
    <property type="term" value="F:helicase activity"/>
    <property type="evidence" value="ECO:0007669"/>
    <property type="project" value="UniProtKB-KW"/>
</dbReference>
<proteinExistence type="predicted"/>
<feature type="compositionally biased region" description="Basic and acidic residues" evidence="1">
    <location>
        <begin position="675"/>
        <end position="685"/>
    </location>
</feature>